<dbReference type="InterPro" id="IPR011708">
    <property type="entry name" value="DNA_pol3_alpha_NTPase_dom"/>
</dbReference>
<dbReference type="NCBIfam" id="TIGR00594">
    <property type="entry name" value="polc"/>
    <property type="match status" value="1"/>
</dbReference>
<keyword evidence="5" id="KW-0808">Transferase</keyword>
<organism evidence="11 12">
    <name type="scientific">candidate division WOR-1 bacterium RIFOXYC12_FULL_54_18</name>
    <dbReference type="NCBI Taxonomy" id="1802584"/>
    <lineage>
        <taxon>Bacteria</taxon>
        <taxon>Bacillati</taxon>
        <taxon>Saganbacteria</taxon>
    </lineage>
</organism>
<dbReference type="Pfam" id="PF14579">
    <property type="entry name" value="HHH_6"/>
    <property type="match status" value="1"/>
</dbReference>
<keyword evidence="8" id="KW-0239">DNA-directed DNA polymerase</keyword>
<dbReference type="PANTHER" id="PTHR32294:SF0">
    <property type="entry name" value="DNA POLYMERASE III SUBUNIT ALPHA"/>
    <property type="match status" value="1"/>
</dbReference>
<keyword evidence="6" id="KW-0548">Nucleotidyltransferase</keyword>
<dbReference type="Pfam" id="PF07733">
    <property type="entry name" value="DNA_pol3_alpha"/>
    <property type="match status" value="1"/>
</dbReference>
<dbReference type="InterPro" id="IPR004365">
    <property type="entry name" value="NA-bd_OB_tRNA"/>
</dbReference>
<dbReference type="InterPro" id="IPR012340">
    <property type="entry name" value="NA-bd_OB-fold"/>
</dbReference>
<gene>
    <name evidence="11" type="ORF">A3K49_02380</name>
</gene>
<dbReference type="SMART" id="SM00481">
    <property type="entry name" value="POLIIIAc"/>
    <property type="match status" value="1"/>
</dbReference>
<dbReference type="GO" id="GO:0006260">
    <property type="term" value="P:DNA replication"/>
    <property type="evidence" value="ECO:0007669"/>
    <property type="project" value="UniProtKB-KW"/>
</dbReference>
<comment type="similarity">
    <text evidence="2">Belongs to the DNA polymerase type-C family. DnaE subfamily.</text>
</comment>
<accession>A0A1F4T5L8</accession>
<evidence type="ECO:0000256" key="5">
    <source>
        <dbReference type="ARBA" id="ARBA00022679"/>
    </source>
</evidence>
<dbReference type="CDD" id="cd12113">
    <property type="entry name" value="PHP_PolIIIA_DnaE3"/>
    <property type="match status" value="1"/>
</dbReference>
<evidence type="ECO:0000259" key="10">
    <source>
        <dbReference type="SMART" id="SM00481"/>
    </source>
</evidence>
<dbReference type="GO" id="GO:0003676">
    <property type="term" value="F:nucleic acid binding"/>
    <property type="evidence" value="ECO:0007669"/>
    <property type="project" value="InterPro"/>
</dbReference>
<dbReference type="Gene3D" id="2.40.50.140">
    <property type="entry name" value="Nucleic acid-binding proteins"/>
    <property type="match status" value="1"/>
</dbReference>
<evidence type="ECO:0000256" key="7">
    <source>
        <dbReference type="ARBA" id="ARBA00022705"/>
    </source>
</evidence>
<evidence type="ECO:0000256" key="2">
    <source>
        <dbReference type="ARBA" id="ARBA00009496"/>
    </source>
</evidence>
<dbReference type="Pfam" id="PF02811">
    <property type="entry name" value="PHP"/>
    <property type="match status" value="1"/>
</dbReference>
<dbReference type="EMBL" id="MEUG01000001">
    <property type="protein sequence ID" value="OGC27837.1"/>
    <property type="molecule type" value="Genomic_DNA"/>
</dbReference>
<feature type="domain" description="Polymerase/histidinol phosphatase N-terminal" evidence="10">
    <location>
        <begin position="8"/>
        <end position="75"/>
    </location>
</feature>
<dbReference type="InterPro" id="IPR041931">
    <property type="entry name" value="DNA_pol3_alpha_thumb_dom"/>
</dbReference>
<dbReference type="InterPro" id="IPR003141">
    <property type="entry name" value="Pol/His_phosphatase_N"/>
</dbReference>
<evidence type="ECO:0000313" key="12">
    <source>
        <dbReference type="Proteomes" id="UP000178602"/>
    </source>
</evidence>
<protein>
    <recommendedName>
        <fullName evidence="4">DNA polymerase III subunit alpha</fullName>
        <ecNumber evidence="3">2.7.7.7</ecNumber>
    </recommendedName>
</protein>
<dbReference type="Gene3D" id="1.10.150.870">
    <property type="match status" value="1"/>
</dbReference>
<dbReference type="SUPFAM" id="SSF89550">
    <property type="entry name" value="PHP domain-like"/>
    <property type="match status" value="1"/>
</dbReference>
<dbReference type="AlphaFoldDB" id="A0A1F4T5L8"/>
<dbReference type="GO" id="GO:0003887">
    <property type="term" value="F:DNA-directed DNA polymerase activity"/>
    <property type="evidence" value="ECO:0007669"/>
    <property type="project" value="UniProtKB-KW"/>
</dbReference>
<proteinExistence type="inferred from homology"/>
<evidence type="ECO:0000256" key="8">
    <source>
        <dbReference type="ARBA" id="ARBA00022932"/>
    </source>
</evidence>
<reference evidence="11 12" key="1">
    <citation type="journal article" date="2016" name="Nat. Commun.">
        <title>Thousands of microbial genomes shed light on interconnected biogeochemical processes in an aquifer system.</title>
        <authorList>
            <person name="Anantharaman K."/>
            <person name="Brown C.T."/>
            <person name="Hug L.A."/>
            <person name="Sharon I."/>
            <person name="Castelle C.J."/>
            <person name="Probst A.J."/>
            <person name="Thomas B.C."/>
            <person name="Singh A."/>
            <person name="Wilkins M.J."/>
            <person name="Karaoz U."/>
            <person name="Brodie E.L."/>
            <person name="Williams K.H."/>
            <person name="Hubbard S.S."/>
            <person name="Banfield J.F."/>
        </authorList>
    </citation>
    <scope>NUCLEOTIDE SEQUENCE [LARGE SCALE GENOMIC DNA]</scope>
</reference>
<dbReference type="InterPro" id="IPR016195">
    <property type="entry name" value="Pol/histidinol_Pase-like"/>
</dbReference>
<dbReference type="Gene3D" id="1.10.10.1600">
    <property type="entry name" value="Bacterial DNA polymerase III alpha subunit, thumb domain"/>
    <property type="match status" value="1"/>
</dbReference>
<dbReference type="EC" id="2.7.7.7" evidence="3"/>
<dbReference type="InterPro" id="IPR029460">
    <property type="entry name" value="DNAPol_HHH"/>
</dbReference>
<dbReference type="InterPro" id="IPR004013">
    <property type="entry name" value="PHP_dom"/>
</dbReference>
<evidence type="ECO:0000256" key="6">
    <source>
        <dbReference type="ARBA" id="ARBA00022695"/>
    </source>
</evidence>
<dbReference type="CDD" id="cd04485">
    <property type="entry name" value="DnaE_OBF"/>
    <property type="match status" value="1"/>
</dbReference>
<dbReference type="Pfam" id="PF17657">
    <property type="entry name" value="DNA_pol3_finger"/>
    <property type="match status" value="1"/>
</dbReference>
<evidence type="ECO:0000313" key="11">
    <source>
        <dbReference type="EMBL" id="OGC27837.1"/>
    </source>
</evidence>
<dbReference type="PANTHER" id="PTHR32294">
    <property type="entry name" value="DNA POLYMERASE III SUBUNIT ALPHA"/>
    <property type="match status" value="1"/>
</dbReference>
<dbReference type="NCBIfam" id="NF005298">
    <property type="entry name" value="PRK06826.1"/>
    <property type="match status" value="1"/>
</dbReference>
<dbReference type="NCBIfam" id="NF004226">
    <property type="entry name" value="PRK05673.1"/>
    <property type="match status" value="1"/>
</dbReference>
<evidence type="ECO:0000256" key="1">
    <source>
        <dbReference type="ARBA" id="ARBA00004496"/>
    </source>
</evidence>
<dbReference type="InterPro" id="IPR004805">
    <property type="entry name" value="DnaE2/DnaE/PolC"/>
</dbReference>
<dbReference type="InterPro" id="IPR040982">
    <property type="entry name" value="DNA_pol3_finger"/>
</dbReference>
<comment type="caution">
    <text evidence="11">The sequence shown here is derived from an EMBL/GenBank/DDBJ whole genome shotgun (WGS) entry which is preliminary data.</text>
</comment>
<evidence type="ECO:0000256" key="4">
    <source>
        <dbReference type="ARBA" id="ARBA00019114"/>
    </source>
</evidence>
<dbReference type="GO" id="GO:0008408">
    <property type="term" value="F:3'-5' exonuclease activity"/>
    <property type="evidence" value="ECO:0007669"/>
    <property type="project" value="InterPro"/>
</dbReference>
<dbReference type="GO" id="GO:0005737">
    <property type="term" value="C:cytoplasm"/>
    <property type="evidence" value="ECO:0007669"/>
    <property type="project" value="UniProtKB-SubCell"/>
</dbReference>
<dbReference type="Gene3D" id="3.20.20.140">
    <property type="entry name" value="Metal-dependent hydrolases"/>
    <property type="match status" value="1"/>
</dbReference>
<evidence type="ECO:0000256" key="3">
    <source>
        <dbReference type="ARBA" id="ARBA00012417"/>
    </source>
</evidence>
<sequence>MPHGKKFVHLHNHTEYSLLDGACRIADLLAKAKEYGQTAVAVTDHGNMYAAVEFYLAARELGIKPIIGCELYVAPRTRFDKETKEDRSPFHLTALAKNEAGYKNLIKMVSIASIEGFYSRPRVDKDLLKQYAKDLVLMSGCAGGEIAKLIRGGHYDEAKKTALWYKELAGEDFYIEIMELGLPELAGLNPELIRLSKETAVKLVATNDVHCVNKEDVYYQDILLCIQTNAFHADTNRFKMETKEFYYKSPEEMIELFRETPEAIKSTVEIAEKCNLEIEIGKLHLPDFTVPEGDNPDTFMEKLVWEGIKKRYHETVSPDGKVLLPPEIIDRVKYELYVIEKMGYAAYFLIVQDFINWAKLSGIEVGPGRGSAAGSIVSYALGITNIDPLKYGLIFERFLNDERVSMPDIDVDFCFERRGEVIEYVSKKYGSDHVAQIVTFGTMAARGAIRDVGRVLQVPLPEVDKIAKLVPFGPDVDLKGALESVKDLRALYDGDPRIKQLLDTAMKIEGMARHASVHAAGVVISQKPVSEYAPLQKLDENVIVTQYTMTDLEKIGLLKMDFLGLRNLTMIAYVRDLLKVTQGIEMDPNTIPLDDEKTYRRLAEGDTMGIFQLESQGMRTLIKSLNPTTFEEIIALLALYRPGPLESGMVDDFVKRKHGKIPIHYDLPQLQPILRETYGVILYQEQVMEIASKIAGFTMGQADILRAAMGKKKVKEMARQKEFFVDGAVKKGVSKAKATALFDLCAKFAGYGFNKSHSTSYAFISYQTAYLKANYPVEFMAALLTSIIGNTDKTRLYMAEAKKMGIKMLQPDVNESEKNYTVTRQGVRYGIGAIKNVGIAAIESILAARKAGGPFTSIDDFIRRIDSRAVNKKVIESLIKCGAFDSLGLGRAYLVENLARIMGDVSAQLKEIASGQEMLFGGDQPVQTRRETGPAAVDTPEYPPEELLRLEKEFLGLYISSHPLDHVRDALEGMASVQAIDIQDMKEEQVVTIAGMLTNSRKVVTKRGDNMLIAAIEDLSGLVGLVVFPKVFEKASAILNNDEVVVIKGKLNRDSRTEELNVVAETVEPLKGFEKTRTIFIELVDFNNQQILSQLRALLGRFPGGDPVIIKMDGKSVELGPEFRVAIDPSLVEELEKLLGSGSVDVKMSVRKREKVAV</sequence>
<keyword evidence="7" id="KW-0235">DNA replication</keyword>
<name>A0A1F4T5L8_UNCSA</name>
<dbReference type="Proteomes" id="UP000178602">
    <property type="component" value="Unassembled WGS sequence"/>
</dbReference>
<comment type="catalytic activity">
    <reaction evidence="9">
        <text>DNA(n) + a 2'-deoxyribonucleoside 5'-triphosphate = DNA(n+1) + diphosphate</text>
        <dbReference type="Rhea" id="RHEA:22508"/>
        <dbReference type="Rhea" id="RHEA-COMP:17339"/>
        <dbReference type="Rhea" id="RHEA-COMP:17340"/>
        <dbReference type="ChEBI" id="CHEBI:33019"/>
        <dbReference type="ChEBI" id="CHEBI:61560"/>
        <dbReference type="ChEBI" id="CHEBI:173112"/>
        <dbReference type="EC" id="2.7.7.7"/>
    </reaction>
</comment>
<comment type="subcellular location">
    <subcellularLocation>
        <location evidence="1">Cytoplasm</location>
    </subcellularLocation>
</comment>
<evidence type="ECO:0000256" key="9">
    <source>
        <dbReference type="ARBA" id="ARBA00049244"/>
    </source>
</evidence>
<dbReference type="Pfam" id="PF01336">
    <property type="entry name" value="tRNA_anti-codon"/>
    <property type="match status" value="1"/>
</dbReference>